<dbReference type="GO" id="GO:0071555">
    <property type="term" value="P:cell wall organization"/>
    <property type="evidence" value="ECO:0007669"/>
    <property type="project" value="UniProtKB-UniRule"/>
</dbReference>
<dbReference type="GO" id="GO:0016757">
    <property type="term" value="F:glycosyltransferase activity"/>
    <property type="evidence" value="ECO:0007669"/>
    <property type="project" value="UniProtKB-KW"/>
</dbReference>
<organism evidence="11 12">
    <name type="scientific">Pseudomonas syringae pv. ribicola</name>
    <dbReference type="NCBI Taxonomy" id="55398"/>
    <lineage>
        <taxon>Bacteria</taxon>
        <taxon>Pseudomonadati</taxon>
        <taxon>Pseudomonadota</taxon>
        <taxon>Gammaproteobacteria</taxon>
        <taxon>Pseudomonadales</taxon>
        <taxon>Pseudomonadaceae</taxon>
        <taxon>Pseudomonas</taxon>
    </lineage>
</organism>
<sequence length="351" mass="37510">MHPCRSPRIAGCGCTLRIFPISPLLEGSSRMLSRIPAVARCLSLAALCAASSVHALEFPLPPPGEDIVGQVQVIKAKYEDTFADIGTQYDLGYLEMIAANPGVDPWLPGAGKDIVLPTRFILPPGPREGIVINLAEYRMYYYPKGQNVVHTYPLGVGREGWGSPIGVTKVTAKTPNPTWTPPASIKAEHAADGDPLPNVVPAGPDNPLGPFKFGLGMSGYLIHGSNKKFGIGMRTSHGCFRMYNNNVLELADMAPVGTTVRIISEPYKFGLSGGKVYLEAHTPVDDLGNPSVVDKHTAVINALLKRDDLANNLRMNWDLVRDVVAAEDGMPVEIAVPGTAPAAADAPVVFQ</sequence>
<evidence type="ECO:0000259" key="10">
    <source>
        <dbReference type="PROSITE" id="PS52029"/>
    </source>
</evidence>
<dbReference type="PROSITE" id="PS52029">
    <property type="entry name" value="LD_TPASE"/>
    <property type="match status" value="1"/>
</dbReference>
<keyword evidence="6 9" id="KW-0133">Cell shape</keyword>
<dbReference type="GO" id="GO:0071972">
    <property type="term" value="F:peptidoglycan L,D-transpeptidase activity"/>
    <property type="evidence" value="ECO:0007669"/>
    <property type="project" value="TreeGrafter"/>
</dbReference>
<evidence type="ECO:0000256" key="2">
    <source>
        <dbReference type="ARBA" id="ARBA00005992"/>
    </source>
</evidence>
<evidence type="ECO:0000256" key="4">
    <source>
        <dbReference type="ARBA" id="ARBA00022679"/>
    </source>
</evidence>
<evidence type="ECO:0000256" key="3">
    <source>
        <dbReference type="ARBA" id="ARBA00022676"/>
    </source>
</evidence>
<comment type="caution">
    <text evidence="11">The sequence shown here is derived from an EMBL/GenBank/DDBJ whole genome shotgun (WGS) entry which is preliminary data.</text>
</comment>
<keyword evidence="5" id="KW-0378">Hydrolase</keyword>
<evidence type="ECO:0000256" key="5">
    <source>
        <dbReference type="ARBA" id="ARBA00022801"/>
    </source>
</evidence>
<evidence type="ECO:0000313" key="12">
    <source>
        <dbReference type="Proteomes" id="UP000050554"/>
    </source>
</evidence>
<evidence type="ECO:0000313" key="11">
    <source>
        <dbReference type="EMBL" id="KPY49730.1"/>
    </source>
</evidence>
<dbReference type="PANTHER" id="PTHR30582">
    <property type="entry name" value="L,D-TRANSPEPTIDASE"/>
    <property type="match status" value="1"/>
</dbReference>
<gene>
    <name evidence="11" type="ORF">ALO47_04697</name>
</gene>
<keyword evidence="3" id="KW-0328">Glycosyltransferase</keyword>
<dbReference type="CDD" id="cd16913">
    <property type="entry name" value="YkuD_like"/>
    <property type="match status" value="1"/>
</dbReference>
<dbReference type="PANTHER" id="PTHR30582:SF24">
    <property type="entry name" value="L,D-TRANSPEPTIDASE ERFK_SRFK-RELATED"/>
    <property type="match status" value="1"/>
</dbReference>
<dbReference type="GO" id="GO:0018104">
    <property type="term" value="P:peptidoglycan-protein cross-linking"/>
    <property type="evidence" value="ECO:0007669"/>
    <property type="project" value="TreeGrafter"/>
</dbReference>
<keyword evidence="8 9" id="KW-0961">Cell wall biogenesis/degradation</keyword>
<reference evidence="11 12" key="1">
    <citation type="submission" date="2015-09" db="EMBL/GenBank/DDBJ databases">
        <title>Genome announcement of multiple Pseudomonas syringae strains.</title>
        <authorList>
            <person name="Thakur S."/>
            <person name="Wang P.W."/>
            <person name="Gong Y."/>
            <person name="Weir B.S."/>
            <person name="Guttman D.S."/>
        </authorList>
    </citation>
    <scope>NUCLEOTIDE SEQUENCE [LARGE SCALE GENOMIC DNA]</scope>
    <source>
        <strain evidence="11 12">ICMP3882</strain>
    </source>
</reference>
<keyword evidence="4" id="KW-0808">Transferase</keyword>
<dbReference type="EMBL" id="LJRF01000050">
    <property type="protein sequence ID" value="KPY49730.1"/>
    <property type="molecule type" value="Genomic_DNA"/>
</dbReference>
<dbReference type="InterPro" id="IPR005490">
    <property type="entry name" value="LD_TPept_cat_dom"/>
</dbReference>
<proteinExistence type="inferred from homology"/>
<evidence type="ECO:0000256" key="6">
    <source>
        <dbReference type="ARBA" id="ARBA00022960"/>
    </source>
</evidence>
<comment type="similarity">
    <text evidence="2">Belongs to the YkuD family.</text>
</comment>
<feature type="domain" description="L,D-TPase catalytic" evidence="10">
    <location>
        <begin position="128"/>
        <end position="263"/>
    </location>
</feature>
<keyword evidence="7 9" id="KW-0573">Peptidoglycan synthesis</keyword>
<dbReference type="AlphaFoldDB" id="A0A0Q0EDS1"/>
<dbReference type="Pfam" id="PF03734">
    <property type="entry name" value="YkuD"/>
    <property type="match status" value="1"/>
</dbReference>
<dbReference type="PATRIC" id="fig|55398.3.peg.1789"/>
<dbReference type="GO" id="GO:0008360">
    <property type="term" value="P:regulation of cell shape"/>
    <property type="evidence" value="ECO:0007669"/>
    <property type="project" value="UniProtKB-UniRule"/>
</dbReference>
<dbReference type="Gene3D" id="2.40.440.10">
    <property type="entry name" value="L,D-transpeptidase catalytic domain-like"/>
    <property type="match status" value="1"/>
</dbReference>
<dbReference type="InterPro" id="IPR038063">
    <property type="entry name" value="Transpep_catalytic_dom"/>
</dbReference>
<feature type="active site" description="Proton donor/acceptor" evidence="9">
    <location>
        <position position="223"/>
    </location>
</feature>
<name>A0A0Q0EDS1_PSESI</name>
<protein>
    <submittedName>
        <fullName evidence="11">ErfK/YbiS/YcfS/YnhG family protein</fullName>
    </submittedName>
</protein>
<dbReference type="GO" id="GO:0005576">
    <property type="term" value="C:extracellular region"/>
    <property type="evidence" value="ECO:0007669"/>
    <property type="project" value="TreeGrafter"/>
</dbReference>
<evidence type="ECO:0000256" key="1">
    <source>
        <dbReference type="ARBA" id="ARBA00004752"/>
    </source>
</evidence>
<comment type="pathway">
    <text evidence="1 9">Cell wall biogenesis; peptidoglycan biosynthesis.</text>
</comment>
<evidence type="ECO:0000256" key="7">
    <source>
        <dbReference type="ARBA" id="ARBA00022984"/>
    </source>
</evidence>
<accession>A0A0Q0EDS1</accession>
<dbReference type="UniPathway" id="UPA00219"/>
<evidence type="ECO:0000256" key="9">
    <source>
        <dbReference type="PROSITE-ProRule" id="PRU01373"/>
    </source>
</evidence>
<evidence type="ECO:0000256" key="8">
    <source>
        <dbReference type="ARBA" id="ARBA00023316"/>
    </source>
</evidence>
<dbReference type="SUPFAM" id="SSF141523">
    <property type="entry name" value="L,D-transpeptidase catalytic domain-like"/>
    <property type="match status" value="1"/>
</dbReference>
<dbReference type="InterPro" id="IPR050979">
    <property type="entry name" value="LD-transpeptidase"/>
</dbReference>
<dbReference type="Proteomes" id="UP000050554">
    <property type="component" value="Unassembled WGS sequence"/>
</dbReference>
<feature type="active site" description="Nucleophile" evidence="9">
    <location>
        <position position="239"/>
    </location>
</feature>